<accession>A0A0T6BRS6</accession>
<evidence type="ECO:0000313" key="3">
    <source>
        <dbReference type="Proteomes" id="UP000036168"/>
    </source>
</evidence>
<gene>
    <name evidence="1" type="ORF">AB447_202805</name>
    <name evidence="2" type="ORF">P8828_13095</name>
</gene>
<dbReference type="AlphaFoldDB" id="A0A0T6BRS6"/>
<proteinExistence type="predicted"/>
<dbReference type="Proteomes" id="UP000036168">
    <property type="component" value="Unassembled WGS sequence"/>
</dbReference>
<evidence type="ECO:0000313" key="2">
    <source>
        <dbReference type="EMBL" id="MEC0485755.1"/>
    </source>
</evidence>
<dbReference type="STRING" id="1664069.BGLY_0943"/>
<reference evidence="1" key="2">
    <citation type="submission" date="2015-10" db="EMBL/GenBank/DDBJ databases">
        <authorList>
            <person name="Gilbert D.G."/>
        </authorList>
    </citation>
    <scope>NUCLEOTIDE SEQUENCE</scope>
    <source>
        <strain evidence="1">GO-13</strain>
    </source>
</reference>
<protein>
    <submittedName>
        <fullName evidence="1">Uncharacterized protein</fullName>
    </submittedName>
</protein>
<dbReference type="EMBL" id="LECW02000012">
    <property type="protein sequence ID" value="KRT94236.1"/>
    <property type="molecule type" value="Genomic_DNA"/>
</dbReference>
<evidence type="ECO:0000313" key="4">
    <source>
        <dbReference type="Proteomes" id="UP001341297"/>
    </source>
</evidence>
<sequence>MFCVLKMFDHYGDYGTAETTYIREPKSGGFTDLLPGGVAFIKLDLEKGTYKVTDRDDSLIVFSTVSHDDGLTDLEFRRELFNSATDSAYHYGAKDAFVIEGPVKTPVDEYEAELLKEERAIRNEGDFE</sequence>
<reference evidence="2 4" key="3">
    <citation type="submission" date="2023-03" db="EMBL/GenBank/DDBJ databases">
        <title>Agriculturally important microbes genome sequencing.</title>
        <authorList>
            <person name="Dunlap C."/>
        </authorList>
    </citation>
    <scope>NUCLEOTIDE SEQUENCE [LARGE SCALE GENOMIC DNA]</scope>
    <source>
        <strain evidence="2 4">CBP-3203</strain>
    </source>
</reference>
<dbReference type="RefSeq" id="WP_048353167.1">
    <property type="nucleotide sequence ID" value="NZ_JARRTL010000011.1"/>
</dbReference>
<keyword evidence="4" id="KW-1185">Reference proteome</keyword>
<organism evidence="1 3">
    <name type="scientific">Bacillus glycinifermentans</name>
    <dbReference type="NCBI Taxonomy" id="1664069"/>
    <lineage>
        <taxon>Bacteria</taxon>
        <taxon>Bacillati</taxon>
        <taxon>Bacillota</taxon>
        <taxon>Bacilli</taxon>
        <taxon>Bacillales</taxon>
        <taxon>Bacillaceae</taxon>
        <taxon>Bacillus</taxon>
    </lineage>
</organism>
<reference evidence="1 3" key="1">
    <citation type="journal article" date="2015" name="Int. J. Syst. Evol. Microbiol.">
        <title>Bacillus glycinifermentans sp. nov., isolated from fermented soybean paste.</title>
        <authorList>
            <person name="Kim S.J."/>
            <person name="Dunlap C.A."/>
            <person name="Kwon S.W."/>
            <person name="Rooney A.P."/>
        </authorList>
    </citation>
    <scope>NUCLEOTIDE SEQUENCE [LARGE SCALE GENOMIC DNA]</scope>
    <source>
        <strain evidence="1 3">GO-13</strain>
    </source>
</reference>
<dbReference type="EMBL" id="JARRTL010000011">
    <property type="protein sequence ID" value="MEC0485755.1"/>
    <property type="molecule type" value="Genomic_DNA"/>
</dbReference>
<dbReference type="Proteomes" id="UP001341297">
    <property type="component" value="Unassembled WGS sequence"/>
</dbReference>
<dbReference type="OrthoDB" id="9872344at2"/>
<comment type="caution">
    <text evidence="1">The sequence shown here is derived from an EMBL/GenBank/DDBJ whole genome shotgun (WGS) entry which is preliminary data.</text>
</comment>
<name>A0A0T6BRS6_9BACI</name>
<evidence type="ECO:0000313" key="1">
    <source>
        <dbReference type="EMBL" id="KRT94236.1"/>
    </source>
</evidence>